<dbReference type="EMBL" id="FWYD01000007">
    <property type="protein sequence ID" value="SMC82995.1"/>
    <property type="molecule type" value="Genomic_DNA"/>
</dbReference>
<dbReference type="GO" id="GO:0006209">
    <property type="term" value="P:cytosine catabolic process"/>
    <property type="evidence" value="ECO:0007669"/>
    <property type="project" value="TreeGrafter"/>
</dbReference>
<sequence>MKIHASPRITGNLSGVTLAGQAGTWDLTHSGGRIAALRPSRQTGGGMVLPLMADIHVHLDKTMTIGRMPRRAASLFDAIEMMGEDAAGWTEADMRRRVGTALARAYRHGTALMRSHLDWNTAEAPLAWPVLTELAQEWRGRIDLQLASLTALDLIEELGPRIAPQLRAGGGVMGAFVYRNADMPRKIALVFDLAEAHGLDLDFHVDEGLEPEAQGFDAILDETERRGMAGRVLCGHGCSLSVRDPDQVLRLLERAAHAGVGLTVLPGANSYLQDAQDGRTPRLRGIAPLQEARAAGMPVMIASDNVQDGFFPFGDHDLWDVYRLAVLAGHLPHADWLDAITSTPAHWMGQDTTICEGGPASFIRFESPSLIDALSRPSAVRQVWRDGQILLHDEGVET</sequence>
<dbReference type="InterPro" id="IPR011059">
    <property type="entry name" value="Metal-dep_hydrolase_composite"/>
</dbReference>
<dbReference type="Proteomes" id="UP000192330">
    <property type="component" value="Unassembled WGS sequence"/>
</dbReference>
<dbReference type="SUPFAM" id="SSF51556">
    <property type="entry name" value="Metallo-dependent hydrolases"/>
    <property type="match status" value="1"/>
</dbReference>
<dbReference type="AlphaFoldDB" id="A0A1W2CCK2"/>
<dbReference type="InterPro" id="IPR052349">
    <property type="entry name" value="Metallo-hydrolase_Enzymes"/>
</dbReference>
<dbReference type="Pfam" id="PF07969">
    <property type="entry name" value="Amidohydro_3"/>
    <property type="match status" value="1"/>
</dbReference>
<dbReference type="InterPro" id="IPR032466">
    <property type="entry name" value="Metal_Hydrolase"/>
</dbReference>
<dbReference type="Gene3D" id="2.30.40.10">
    <property type="entry name" value="Urease, subunit C, domain 1"/>
    <property type="match status" value="1"/>
</dbReference>
<evidence type="ECO:0000259" key="1">
    <source>
        <dbReference type="Pfam" id="PF07969"/>
    </source>
</evidence>
<evidence type="ECO:0000313" key="2">
    <source>
        <dbReference type="EMBL" id="SMC82995.1"/>
    </source>
</evidence>
<dbReference type="RefSeq" id="WP_084353123.1">
    <property type="nucleotide sequence ID" value="NZ_FWYD01000007.1"/>
</dbReference>
<dbReference type="STRING" id="1387277.SAMN06295998_10784"/>
<organism evidence="2 3">
    <name type="scientific">Primorskyibacter flagellatus</name>
    <dbReference type="NCBI Taxonomy" id="1387277"/>
    <lineage>
        <taxon>Bacteria</taxon>
        <taxon>Pseudomonadati</taxon>
        <taxon>Pseudomonadota</taxon>
        <taxon>Alphaproteobacteria</taxon>
        <taxon>Rhodobacterales</taxon>
        <taxon>Roseobacteraceae</taxon>
        <taxon>Primorskyibacter</taxon>
    </lineage>
</organism>
<feature type="domain" description="Amidohydrolase 3" evidence="1">
    <location>
        <begin position="187"/>
        <end position="390"/>
    </location>
</feature>
<reference evidence="2 3" key="1">
    <citation type="submission" date="2017-04" db="EMBL/GenBank/DDBJ databases">
        <authorList>
            <person name="Afonso C.L."/>
            <person name="Miller P.J."/>
            <person name="Scott M.A."/>
            <person name="Spackman E."/>
            <person name="Goraichik I."/>
            <person name="Dimitrov K.M."/>
            <person name="Suarez D.L."/>
            <person name="Swayne D.E."/>
        </authorList>
    </citation>
    <scope>NUCLEOTIDE SEQUENCE [LARGE SCALE GENOMIC DNA]</scope>
    <source>
        <strain evidence="2 3">CGMCC 1.12644</strain>
    </source>
</reference>
<gene>
    <name evidence="2" type="ORF">SAMN06295998_10784</name>
</gene>
<protein>
    <submittedName>
        <fullName evidence="2">Cytosine deaminase</fullName>
    </submittedName>
</protein>
<dbReference type="PANTHER" id="PTHR32027">
    <property type="entry name" value="CYTOSINE DEAMINASE"/>
    <property type="match status" value="1"/>
</dbReference>
<name>A0A1W2CCK2_9RHOB</name>
<dbReference type="PANTHER" id="PTHR32027:SF0">
    <property type="entry name" value="CYTOSINE DEAMINASE"/>
    <property type="match status" value="1"/>
</dbReference>
<dbReference type="GO" id="GO:0035888">
    <property type="term" value="F:isoguanine deaminase activity"/>
    <property type="evidence" value="ECO:0007669"/>
    <property type="project" value="TreeGrafter"/>
</dbReference>
<accession>A0A1W2CCK2</accession>
<dbReference type="InterPro" id="IPR013108">
    <property type="entry name" value="Amidohydro_3"/>
</dbReference>
<proteinExistence type="predicted"/>
<dbReference type="GO" id="GO:0004131">
    <property type="term" value="F:cytosine deaminase activity"/>
    <property type="evidence" value="ECO:0007669"/>
    <property type="project" value="TreeGrafter"/>
</dbReference>
<keyword evidence="3" id="KW-1185">Reference proteome</keyword>
<dbReference type="Gene3D" id="3.20.20.140">
    <property type="entry name" value="Metal-dependent hydrolases"/>
    <property type="match status" value="1"/>
</dbReference>
<dbReference type="OrthoDB" id="9815027at2"/>
<evidence type="ECO:0000313" key="3">
    <source>
        <dbReference type="Proteomes" id="UP000192330"/>
    </source>
</evidence>